<evidence type="ECO:0000256" key="2">
    <source>
        <dbReference type="ARBA" id="ARBA00009771"/>
    </source>
</evidence>
<dbReference type="SUPFAM" id="SSF52540">
    <property type="entry name" value="P-loop containing nucleoside triphosphate hydrolases"/>
    <property type="match status" value="1"/>
</dbReference>
<evidence type="ECO:0000313" key="11">
    <source>
        <dbReference type="Proteomes" id="UP000502415"/>
    </source>
</evidence>
<dbReference type="InterPro" id="IPR050052">
    <property type="entry name" value="ATP-dep_Clp_protease_ClpX"/>
</dbReference>
<evidence type="ECO:0000256" key="7">
    <source>
        <dbReference type="HAMAP-Rule" id="MF_00249"/>
    </source>
</evidence>
<dbReference type="AlphaFoldDB" id="A0A7Z2W2I1"/>
<accession>A0A7Z2W2I1</accession>
<keyword evidence="4 7" id="KW-0547">Nucleotide-binding</keyword>
<feature type="binding site" evidence="7">
    <location>
        <position position="263"/>
    </location>
    <ligand>
        <name>ATP</name>
        <dbReference type="ChEBI" id="CHEBI:30616"/>
    </ligand>
</feature>
<dbReference type="InterPro" id="IPR019489">
    <property type="entry name" value="Clp_ATPase_C"/>
</dbReference>
<evidence type="ECO:0000256" key="3">
    <source>
        <dbReference type="ARBA" id="ARBA00022490"/>
    </source>
</evidence>
<dbReference type="GO" id="GO:0009376">
    <property type="term" value="C:HslUV protease complex"/>
    <property type="evidence" value="ECO:0007669"/>
    <property type="project" value="UniProtKB-UniRule"/>
</dbReference>
<dbReference type="InterPro" id="IPR003593">
    <property type="entry name" value="AAA+_ATPase"/>
</dbReference>
<dbReference type="PANTHER" id="PTHR48102">
    <property type="entry name" value="ATP-DEPENDENT CLP PROTEASE ATP-BINDING SUBUNIT CLPX-LIKE, MITOCHONDRIAL-RELATED"/>
    <property type="match status" value="1"/>
</dbReference>
<feature type="domain" description="AAA+ ATPase" evidence="8">
    <location>
        <begin position="49"/>
        <end position="339"/>
    </location>
</feature>
<dbReference type="SMART" id="SM01086">
    <property type="entry name" value="ClpB_D2-small"/>
    <property type="match status" value="1"/>
</dbReference>
<protein>
    <recommendedName>
        <fullName evidence="7">ATP-dependent protease ATPase subunit HslU</fullName>
    </recommendedName>
    <alternativeName>
        <fullName evidence="7">Unfoldase HslU</fullName>
    </alternativeName>
</protein>
<dbReference type="HAMAP" id="MF_00249">
    <property type="entry name" value="HslU"/>
    <property type="match status" value="1"/>
</dbReference>
<dbReference type="GO" id="GO:0016887">
    <property type="term" value="F:ATP hydrolysis activity"/>
    <property type="evidence" value="ECO:0007669"/>
    <property type="project" value="InterPro"/>
</dbReference>
<dbReference type="GO" id="GO:0036402">
    <property type="term" value="F:proteasome-activating activity"/>
    <property type="evidence" value="ECO:0007669"/>
    <property type="project" value="UniProtKB-UniRule"/>
</dbReference>
<evidence type="ECO:0000256" key="6">
    <source>
        <dbReference type="ARBA" id="ARBA00023186"/>
    </source>
</evidence>
<evidence type="ECO:0000256" key="4">
    <source>
        <dbReference type="ARBA" id="ARBA00022741"/>
    </source>
</evidence>
<evidence type="ECO:0000259" key="9">
    <source>
        <dbReference type="SMART" id="SM01086"/>
    </source>
</evidence>
<dbReference type="InterPro" id="IPR004491">
    <property type="entry name" value="HslU"/>
</dbReference>
<evidence type="ECO:0000259" key="8">
    <source>
        <dbReference type="SMART" id="SM00382"/>
    </source>
</evidence>
<comment type="similarity">
    <text evidence="2 7">Belongs to the ClpX chaperone family. HslU subfamily.</text>
</comment>
<dbReference type="FunFam" id="3.40.50.300:FF:000220">
    <property type="entry name" value="ATP-dependent protease ATPase subunit HslU"/>
    <property type="match status" value="1"/>
</dbReference>
<feature type="domain" description="Clp ATPase C-terminal" evidence="9">
    <location>
        <begin position="342"/>
        <end position="438"/>
    </location>
</feature>
<dbReference type="FunFam" id="3.40.50.300:FF:000213">
    <property type="entry name" value="ATP-dependent protease ATPase subunit HslU"/>
    <property type="match status" value="1"/>
</dbReference>
<sequence length="450" mass="49915">MNSMTPSEIVSELDKHVVGQGKAKRAVSIALRNRWRRQQVDEPLRHEITPKNILMIGPTGVGKTEIARRLAKLADAPFIKVEATKFTEVGYVGRDVDTIIRDLIDIGVKQTRASEMKKMRQRAEDAAEDRVIDILVPPARDFGFNVSAPAGDAKEGSGGDTTRQTFRKRLREGALDDKEIEIEVAESAPQMEIMAPPGMEEMTEQIKSMFSGVGGARKKARKMKIKDALKILVDEEAAKLVNEDEMKQKAIANVEQNGIVFLDEVDKIASRSEHGGADVSRAGVQRDLLPLVEGTTVNTKYGMIKTDHILFIASGAFHLSKPSDLIPELQGRFPIRVELESLSIEDFKSILTSTDASLTKQYEALLATEGVTLSFVEEGIHRLAEIAYSVNERTENIGARRLYTVMEKLLEEISYSASDKSGNTLVIDSAYVNERLDKLAENEDLSRYVL</sequence>
<dbReference type="Gene3D" id="1.10.8.60">
    <property type="match status" value="1"/>
</dbReference>
<feature type="binding site" evidence="7">
    <location>
        <position position="328"/>
    </location>
    <ligand>
        <name>ATP</name>
        <dbReference type="ChEBI" id="CHEBI:30616"/>
    </ligand>
</feature>
<dbReference type="CDD" id="cd19498">
    <property type="entry name" value="RecA-like_HslU"/>
    <property type="match status" value="1"/>
</dbReference>
<dbReference type="Pfam" id="PF00004">
    <property type="entry name" value="AAA"/>
    <property type="match status" value="1"/>
</dbReference>
<evidence type="ECO:0000313" key="10">
    <source>
        <dbReference type="EMBL" id="QJE03230.1"/>
    </source>
</evidence>
<dbReference type="KEGG" id="mfy:HH212_06940"/>
<comment type="subcellular location">
    <subcellularLocation>
        <location evidence="1 7">Cytoplasm</location>
    </subcellularLocation>
</comment>
<dbReference type="PANTHER" id="PTHR48102:SF3">
    <property type="entry name" value="ATP-DEPENDENT PROTEASE ATPASE SUBUNIT HSLU"/>
    <property type="match status" value="1"/>
</dbReference>
<dbReference type="Gene3D" id="1.10.8.10">
    <property type="entry name" value="DNA helicase RuvA subunit, C-terminal domain"/>
    <property type="match status" value="1"/>
</dbReference>
<dbReference type="NCBIfam" id="TIGR00390">
    <property type="entry name" value="hslU"/>
    <property type="match status" value="1"/>
</dbReference>
<dbReference type="SMART" id="SM00382">
    <property type="entry name" value="AAA"/>
    <property type="match status" value="1"/>
</dbReference>
<keyword evidence="10" id="KW-0645">Protease</keyword>
<comment type="function">
    <text evidence="7">ATPase subunit of a proteasome-like degradation complex; this subunit has chaperone activity. The binding of ATP and its subsequent hydrolysis by HslU are essential for unfolding of protein substrates subsequently hydrolyzed by HslV. HslU recognizes the N-terminal part of its protein substrates and unfolds these before they are guided to HslV for hydrolysis.</text>
</comment>
<reference evidence="10 11" key="1">
    <citation type="submission" date="2020-04" db="EMBL/GenBank/DDBJ databases">
        <title>Genome sequencing of novel species.</title>
        <authorList>
            <person name="Heo J."/>
            <person name="Kim S.-J."/>
            <person name="Kim J.-S."/>
            <person name="Hong S.-B."/>
            <person name="Kwon S.-W."/>
        </authorList>
    </citation>
    <scope>NUCLEOTIDE SEQUENCE [LARGE SCALE GENOMIC DNA]</scope>
    <source>
        <strain evidence="10 11">GN2-R2</strain>
    </source>
</reference>
<dbReference type="Pfam" id="PF07724">
    <property type="entry name" value="AAA_2"/>
    <property type="match status" value="1"/>
</dbReference>
<name>A0A7Z2W2I1_9BURK</name>
<keyword evidence="10" id="KW-0378">Hydrolase</keyword>
<comment type="subunit">
    <text evidence="7">A double ring-shaped homohexamer of HslV is capped on each side by a ring-shaped HslU homohexamer. The assembly of the HslU/HslV complex is dependent on binding of ATP.</text>
</comment>
<dbReference type="Proteomes" id="UP000502415">
    <property type="component" value="Chromosome"/>
</dbReference>
<dbReference type="InterPro" id="IPR003959">
    <property type="entry name" value="ATPase_AAA_core"/>
</dbReference>
<dbReference type="GO" id="GO:0008233">
    <property type="term" value="F:peptidase activity"/>
    <property type="evidence" value="ECO:0007669"/>
    <property type="project" value="UniProtKB-KW"/>
</dbReference>
<feature type="binding site" evidence="7">
    <location>
        <position position="18"/>
    </location>
    <ligand>
        <name>ATP</name>
        <dbReference type="ChEBI" id="CHEBI:30616"/>
    </ligand>
</feature>
<dbReference type="Gene3D" id="3.40.50.300">
    <property type="entry name" value="P-loop containing nucleotide triphosphate hydrolases"/>
    <property type="match status" value="2"/>
</dbReference>
<dbReference type="InterPro" id="IPR027417">
    <property type="entry name" value="P-loop_NTPase"/>
</dbReference>
<organism evidence="10 11">
    <name type="scientific">Massilia forsythiae</name>
    <dbReference type="NCBI Taxonomy" id="2728020"/>
    <lineage>
        <taxon>Bacteria</taxon>
        <taxon>Pseudomonadati</taxon>
        <taxon>Pseudomonadota</taxon>
        <taxon>Betaproteobacteria</taxon>
        <taxon>Burkholderiales</taxon>
        <taxon>Oxalobacteraceae</taxon>
        <taxon>Telluria group</taxon>
        <taxon>Massilia</taxon>
    </lineage>
</organism>
<proteinExistence type="inferred from homology"/>
<keyword evidence="3 7" id="KW-0963">Cytoplasm</keyword>
<feature type="binding site" evidence="7">
    <location>
        <begin position="60"/>
        <end position="65"/>
    </location>
    <ligand>
        <name>ATP</name>
        <dbReference type="ChEBI" id="CHEBI:30616"/>
    </ligand>
</feature>
<keyword evidence="6 7" id="KW-0143">Chaperone</keyword>
<gene>
    <name evidence="7 10" type="primary">hslU</name>
    <name evidence="10" type="ORF">HH212_06940</name>
</gene>
<dbReference type="EMBL" id="CP051685">
    <property type="protein sequence ID" value="QJE03230.1"/>
    <property type="molecule type" value="Genomic_DNA"/>
</dbReference>
<dbReference type="GO" id="GO:0043335">
    <property type="term" value="P:protein unfolding"/>
    <property type="evidence" value="ECO:0007669"/>
    <property type="project" value="UniProtKB-UniRule"/>
</dbReference>
<dbReference type="GO" id="GO:0005524">
    <property type="term" value="F:ATP binding"/>
    <property type="evidence" value="ECO:0007669"/>
    <property type="project" value="UniProtKB-UniRule"/>
</dbReference>
<evidence type="ECO:0000256" key="1">
    <source>
        <dbReference type="ARBA" id="ARBA00004496"/>
    </source>
</evidence>
<keyword evidence="11" id="KW-1185">Reference proteome</keyword>
<keyword evidence="5 7" id="KW-0067">ATP-binding</keyword>
<feature type="binding site" evidence="7">
    <location>
        <position position="400"/>
    </location>
    <ligand>
        <name>ATP</name>
        <dbReference type="ChEBI" id="CHEBI:30616"/>
    </ligand>
</feature>
<dbReference type="NCBIfam" id="NF003544">
    <property type="entry name" value="PRK05201.1"/>
    <property type="match status" value="1"/>
</dbReference>
<evidence type="ECO:0000256" key="5">
    <source>
        <dbReference type="ARBA" id="ARBA00022840"/>
    </source>
</evidence>